<evidence type="ECO:0000256" key="5">
    <source>
        <dbReference type="ARBA" id="ARBA00050832"/>
    </source>
</evidence>
<keyword evidence="12" id="KW-1185">Reference proteome</keyword>
<protein>
    <recommendedName>
        <fullName evidence="6">fumarate reductase (NADH)</fullName>
        <ecNumber evidence="6">1.3.1.6</ecNumber>
    </recommendedName>
    <alternativeName>
        <fullName evidence="7">NADH-dependent fumarate reductase</fullName>
    </alternativeName>
</protein>
<dbReference type="InterPro" id="IPR039261">
    <property type="entry name" value="FNR_nucleotide-bd"/>
</dbReference>
<evidence type="ECO:0000259" key="9">
    <source>
        <dbReference type="Pfam" id="PF00890"/>
    </source>
</evidence>
<dbReference type="FunFam" id="3.90.700.10:FF:000007">
    <property type="entry name" value="NADH-dependent fumarate reductase"/>
    <property type="match status" value="1"/>
</dbReference>
<evidence type="ECO:0000256" key="7">
    <source>
        <dbReference type="ARBA" id="ARBA00077246"/>
    </source>
</evidence>
<gene>
    <name evidence="11" type="ORF">BSAL_76915</name>
</gene>
<dbReference type="SUPFAM" id="SSF63380">
    <property type="entry name" value="Riboflavin synthase domain-like"/>
    <property type="match status" value="1"/>
</dbReference>
<dbReference type="Pfam" id="PF00175">
    <property type="entry name" value="NAD_binding_1"/>
    <property type="match status" value="1"/>
</dbReference>
<dbReference type="InterPro" id="IPR050315">
    <property type="entry name" value="FAD-oxidoreductase_2"/>
</dbReference>
<reference evidence="12" key="1">
    <citation type="submission" date="2015-09" db="EMBL/GenBank/DDBJ databases">
        <authorList>
            <consortium name="Pathogen Informatics"/>
        </authorList>
    </citation>
    <scope>NUCLEOTIDE SEQUENCE [LARGE SCALE GENOMIC DNA]</scope>
    <source>
        <strain evidence="12">Lake Konstanz</strain>
    </source>
</reference>
<dbReference type="InterPro" id="IPR008333">
    <property type="entry name" value="Cbr1-like_FAD-bd_dom"/>
</dbReference>
<dbReference type="InterPro" id="IPR036188">
    <property type="entry name" value="FAD/NAD-bd_sf"/>
</dbReference>
<dbReference type="OrthoDB" id="10252157at2759"/>
<dbReference type="OMA" id="NWRYVRD"/>
<dbReference type="VEuPathDB" id="TriTrypDB:BSAL_76915"/>
<proteinExistence type="predicted"/>
<dbReference type="Pfam" id="PF02424">
    <property type="entry name" value="ApbE"/>
    <property type="match status" value="1"/>
</dbReference>
<dbReference type="InterPro" id="IPR001433">
    <property type="entry name" value="OxRdtase_FAD/NAD-bd"/>
</dbReference>
<dbReference type="SUPFAM" id="SSF51905">
    <property type="entry name" value="FAD/NAD(P)-binding domain"/>
    <property type="match status" value="1"/>
</dbReference>
<dbReference type="Gene3D" id="3.10.520.10">
    <property type="entry name" value="ApbE-like domains"/>
    <property type="match status" value="1"/>
</dbReference>
<dbReference type="SUPFAM" id="SSF52343">
    <property type="entry name" value="Ferredoxin reductase-like, C-terminal NADP-linked domain"/>
    <property type="match status" value="1"/>
</dbReference>
<dbReference type="EMBL" id="CYKH01000732">
    <property type="protein sequence ID" value="CUG28369.1"/>
    <property type="molecule type" value="Genomic_DNA"/>
</dbReference>
<evidence type="ECO:0000313" key="11">
    <source>
        <dbReference type="EMBL" id="CUG28369.1"/>
    </source>
</evidence>
<dbReference type="Pfam" id="PF00970">
    <property type="entry name" value="FAD_binding_6"/>
    <property type="match status" value="1"/>
</dbReference>
<dbReference type="InterPro" id="IPR003953">
    <property type="entry name" value="FAD-dep_OxRdtase_2_FAD-bd"/>
</dbReference>
<dbReference type="SUPFAM" id="SSF143631">
    <property type="entry name" value="ApbE-like"/>
    <property type="match status" value="1"/>
</dbReference>
<comment type="catalytic activity">
    <reaction evidence="5">
        <text>succinate + NAD(+) = fumarate + NADH + H(+)</text>
        <dbReference type="Rhea" id="RHEA:18281"/>
        <dbReference type="ChEBI" id="CHEBI:15378"/>
        <dbReference type="ChEBI" id="CHEBI:29806"/>
        <dbReference type="ChEBI" id="CHEBI:30031"/>
        <dbReference type="ChEBI" id="CHEBI:57540"/>
        <dbReference type="ChEBI" id="CHEBI:57945"/>
        <dbReference type="EC" id="1.3.1.6"/>
    </reaction>
</comment>
<evidence type="ECO:0000256" key="1">
    <source>
        <dbReference type="ARBA" id="ARBA00001974"/>
    </source>
</evidence>
<accession>A0A0S4IZL1</accession>
<feature type="domain" description="FAD-dependent oxidoreductase 2 FAD-binding" evidence="9">
    <location>
        <begin position="400"/>
        <end position="914"/>
    </location>
</feature>
<evidence type="ECO:0000256" key="6">
    <source>
        <dbReference type="ARBA" id="ARBA00067004"/>
    </source>
</evidence>
<evidence type="ECO:0000313" key="12">
    <source>
        <dbReference type="Proteomes" id="UP000051952"/>
    </source>
</evidence>
<dbReference type="EC" id="1.3.1.6" evidence="6"/>
<dbReference type="GO" id="GO:0016156">
    <property type="term" value="F:fumarate reductase (NADH) activity"/>
    <property type="evidence" value="ECO:0007669"/>
    <property type="project" value="UniProtKB-EC"/>
</dbReference>
<dbReference type="PRINTS" id="PR00406">
    <property type="entry name" value="CYTB5RDTASE"/>
</dbReference>
<dbReference type="AlphaFoldDB" id="A0A0S4IZL1"/>
<dbReference type="Gene3D" id="3.40.50.80">
    <property type="entry name" value="Nucleotide-binding domain of ferredoxin-NADP reductase (FNR) module"/>
    <property type="match status" value="1"/>
</dbReference>
<dbReference type="Proteomes" id="UP000051952">
    <property type="component" value="Unassembled WGS sequence"/>
</dbReference>
<dbReference type="InterPro" id="IPR017938">
    <property type="entry name" value="Riboflavin_synthase-like_b-brl"/>
</dbReference>
<dbReference type="PANTHER" id="PTHR43400:SF7">
    <property type="entry name" value="FAD-DEPENDENT OXIDOREDUCTASE 2 FAD BINDING DOMAIN-CONTAINING PROTEIN"/>
    <property type="match status" value="1"/>
</dbReference>
<evidence type="ECO:0000256" key="3">
    <source>
        <dbReference type="ARBA" id="ARBA00022827"/>
    </source>
</evidence>
<dbReference type="InterPro" id="IPR003374">
    <property type="entry name" value="ApbE-like_sf"/>
</dbReference>
<evidence type="ECO:0000259" key="8">
    <source>
        <dbReference type="Pfam" id="PF00175"/>
    </source>
</evidence>
<evidence type="ECO:0000256" key="4">
    <source>
        <dbReference type="ARBA" id="ARBA00023002"/>
    </source>
</evidence>
<dbReference type="PANTHER" id="PTHR43400">
    <property type="entry name" value="FUMARATE REDUCTASE"/>
    <property type="match status" value="1"/>
</dbReference>
<feature type="domain" description="Oxidoreductase FAD/NAD(P)-binding" evidence="8">
    <location>
        <begin position="1066"/>
        <end position="1174"/>
    </location>
</feature>
<dbReference type="SUPFAM" id="SSF56425">
    <property type="entry name" value="Succinate dehydrogenase/fumarate reductase flavoprotein, catalytic domain"/>
    <property type="match status" value="1"/>
</dbReference>
<dbReference type="CDD" id="cd06183">
    <property type="entry name" value="cyt_b5_reduct_like"/>
    <property type="match status" value="1"/>
</dbReference>
<keyword evidence="3" id="KW-0274">FAD</keyword>
<dbReference type="Gene3D" id="3.90.700.10">
    <property type="entry name" value="Succinate dehydrogenase/fumarate reductase flavoprotein, catalytic domain"/>
    <property type="match status" value="1"/>
</dbReference>
<dbReference type="InterPro" id="IPR027477">
    <property type="entry name" value="Succ_DH/fumarate_Rdtase_cat_sf"/>
</dbReference>
<name>A0A0S4IZL1_BODSA</name>
<sequence>MADSRTSASVVIVDPVKAAEERDRLARAQLNDTNPGAKPMFVASGVEHTVPFTVKVVFPDGIAKEKIEADVSGVLRDVFGLVDKHLNNFNPASEISIVNQLPAHIIHQMSPALAAVVHCSLSVFANARGHFDIACGPAANFAKTFLQQPSNAGKDYQSDPQFVELLAISSLSGGFKFHDGDHTLEKRDARAYLDLGGVSKGYGVDAVIERLAVLGYQDTFFDWGGDCRGSGRNALGEKWAVAVLRPPPMKDLLPVQDKSRVSNLKPDAPLIRVCHLDNEALATSGDYENLFQGNDGQLYSTQWSTSTKRFLTPSQKHISQATVKCFTAMYADALATATLHMHFFAPVRMIMDHWRWKRNAVTDYTMFVRDGERVSKMQELSKESVEMRQKRISDTLPARVVIVGGGLAGLCAAIEAASCGAQVILLEKSTRLGGNSAKATSGINGWGSRTQAKQGVIDGDKFFERDTYLSGLGGTCDPGLVKLLSVKSGEAIHWLSSFGIPLTVLSQLGGHSRKRCHRAPDLKDGTKKKKSGEAIHWLSSFGIPLTVLSQLGGHSRKRCHRAPDLKDGTPVPIGYTIMKTLEAYIRSQLSRQVTIMTESAVTSLIRQIIPLPDNTQRIKVLGVTFRPKNAEEDVTVYSDAVILATGGFSNDQTTGSLMREFAPHLFGQPTTNGPFATGDGVKMARSIGAQLIDMDKVQLHPTGFVDPKDPANPTKFLGPEALRGSGGILINAFGERFVNELDLRSVVSAAINEQNTEYPNSNGCKVAFCVLNAEAAKLFGINALQFYWKKQGLFSFVDDTDQLAKLIGCPLDTLRATLAAYQHTSSAKTAPCPTTGKRVFPCVIGNEGPYYVAVITPSIHYTMGGCLISPAAEVQSEFITTSIFGSRRPIQGLFGAGEVTAGVHGENRLGGNSLLECVVFGRIAGDRAATILQKKPHALSQDQWSPLILREIREGADFGQGSRILRFNLPGATQNSGLKLGQFVAIRGEWDGQHLVGYYSPITLPDDHGVIGILVRVDKGTLKDWLTAMRPGDAIEMRACGGLAIDRIPSLRQLQFRKEPIHKITMIAGGTGVAPMIQIIRAALKRPYIDRMQSLDLIYAAEDYSELTYRTIFEKYQNEHRDRFHLTLVLNNPPPRWTGGVGFVDKGILSTYVPAPSKDLLIVICGPPMMQRVTKSTLISMGHVARHVRTVDEDSGPSKL</sequence>
<feature type="domain" description="Flavoprotein pyridine nucleotide cytochrome reductase-like FAD-binding" evidence="10">
    <location>
        <begin position="960"/>
        <end position="1040"/>
    </location>
</feature>
<keyword evidence="4" id="KW-0560">Oxidoreductase</keyword>
<dbReference type="Gene3D" id="2.40.30.10">
    <property type="entry name" value="Translation factors"/>
    <property type="match status" value="1"/>
</dbReference>
<keyword evidence="2" id="KW-0285">Flavoprotein</keyword>
<evidence type="ECO:0000256" key="2">
    <source>
        <dbReference type="ARBA" id="ARBA00022630"/>
    </source>
</evidence>
<dbReference type="Pfam" id="PF00890">
    <property type="entry name" value="FAD_binding_2"/>
    <property type="match status" value="1"/>
</dbReference>
<dbReference type="InterPro" id="IPR024932">
    <property type="entry name" value="ApbE"/>
</dbReference>
<dbReference type="Gene3D" id="3.50.50.60">
    <property type="entry name" value="FAD/NAD(P)-binding domain"/>
    <property type="match status" value="2"/>
</dbReference>
<organism evidence="11 12">
    <name type="scientific">Bodo saltans</name>
    <name type="common">Flagellated protozoan</name>
    <dbReference type="NCBI Taxonomy" id="75058"/>
    <lineage>
        <taxon>Eukaryota</taxon>
        <taxon>Discoba</taxon>
        <taxon>Euglenozoa</taxon>
        <taxon>Kinetoplastea</taxon>
        <taxon>Metakinetoplastina</taxon>
        <taxon>Eubodonida</taxon>
        <taxon>Bodonidae</taxon>
        <taxon>Bodo</taxon>
    </lineage>
</organism>
<comment type="cofactor">
    <cofactor evidence="1">
        <name>FAD</name>
        <dbReference type="ChEBI" id="CHEBI:57692"/>
    </cofactor>
</comment>
<evidence type="ECO:0000259" key="10">
    <source>
        <dbReference type="Pfam" id="PF00970"/>
    </source>
</evidence>